<reference evidence="2 3" key="1">
    <citation type="submission" date="2023-07" db="EMBL/GenBank/DDBJ databases">
        <title>Genomic Encyclopedia of Type Strains, Phase IV (KMG-IV): sequencing the most valuable type-strain genomes for metagenomic binning, comparative biology and taxonomic classification.</title>
        <authorList>
            <person name="Goeker M."/>
        </authorList>
    </citation>
    <scope>NUCLEOTIDE SEQUENCE [LARGE SCALE GENOMIC DNA]</scope>
    <source>
        <strain evidence="2 3">DSM 1111</strain>
    </source>
</reference>
<feature type="region of interest" description="Disordered" evidence="1">
    <location>
        <begin position="378"/>
        <end position="483"/>
    </location>
</feature>
<accession>A0ABU0GD68</accession>
<dbReference type="InterPro" id="IPR036397">
    <property type="entry name" value="RNaseH_sf"/>
</dbReference>
<dbReference type="EMBL" id="JAUSUW010000018">
    <property type="protein sequence ID" value="MDQ0423301.1"/>
    <property type="molecule type" value="Genomic_DNA"/>
</dbReference>
<dbReference type="Gene3D" id="3.30.420.10">
    <property type="entry name" value="Ribonuclease H-like superfamily/Ribonuclease H"/>
    <property type="match status" value="1"/>
</dbReference>
<evidence type="ECO:0000313" key="3">
    <source>
        <dbReference type="Proteomes" id="UP001238496"/>
    </source>
</evidence>
<gene>
    <name evidence="2" type="ORF">J2045_004353</name>
</gene>
<feature type="compositionally biased region" description="Basic and acidic residues" evidence="1">
    <location>
        <begin position="472"/>
        <end position="483"/>
    </location>
</feature>
<feature type="compositionally biased region" description="Basic and acidic residues" evidence="1">
    <location>
        <begin position="436"/>
        <end position="445"/>
    </location>
</feature>
<dbReference type="RefSeq" id="WP_307377003.1">
    <property type="nucleotide sequence ID" value="NZ_JAUSUW010000018.1"/>
</dbReference>
<dbReference type="Proteomes" id="UP001238496">
    <property type="component" value="Unassembled WGS sequence"/>
</dbReference>
<proteinExistence type="predicted"/>
<keyword evidence="3" id="KW-1185">Reference proteome</keyword>
<dbReference type="SUPFAM" id="SSF53098">
    <property type="entry name" value="Ribonuclease H-like"/>
    <property type="match status" value="1"/>
</dbReference>
<protein>
    <submittedName>
        <fullName evidence="2">Uncharacterized protein</fullName>
    </submittedName>
</protein>
<dbReference type="InterPro" id="IPR012337">
    <property type="entry name" value="RNaseH-like_sf"/>
</dbReference>
<sequence length="483" mass="54089">MDIDWTRADVTAIDDVYPVFWERPWLCVFRDRCTAAVVGFEGPSYIGTLAALKHAIYPKDMSAFPGIVYLPYGLPAQVGVDLAMENISENMRSAAAQLGFRIVEYRGSHGWEKGGVERTFGVINQDVLHIAPGSTFSNPQRRKLYDDAKNAGLPVLTLSELNAWLLTYFATKYHTRPVKGIGVLRSMKAIPNDKWAATIKQAPARRPVDPLIFARLAGDFTHRTIQNDGILWDCLRYADPALAVFTADPKHRSAADRSETTRYKCVRDPNDLSRIWLVNHHVNPPTFIEVPICGSDAAYATGMTLSRHRAIQQVYRDRLKEDASSVTDLLSLRGTMTEELKELNERRKAMRVKYSFERFFAGLKRKFARSRIVDPVPSATASAERMRIDEPFEPAPANRSPIDAQSRRGSTPDEIFAPGPEVDDKGHAVPLSSDPFEDRTGEIEPRKRRTQVDPPPLDGLTDTEAGTSAADLFDKFHSEGEDE</sequence>
<comment type="caution">
    <text evidence="2">The sequence shown here is derived from an EMBL/GenBank/DDBJ whole genome shotgun (WGS) entry which is preliminary data.</text>
</comment>
<evidence type="ECO:0000313" key="2">
    <source>
        <dbReference type="EMBL" id="MDQ0423301.1"/>
    </source>
</evidence>
<evidence type="ECO:0000256" key="1">
    <source>
        <dbReference type="SAM" id="MobiDB-lite"/>
    </source>
</evidence>
<name>A0ABU0GD68_9HYPH</name>
<organism evidence="2 3">
    <name type="scientific">Peteryoungia aggregata LMG 23059</name>
    <dbReference type="NCBI Taxonomy" id="1368425"/>
    <lineage>
        <taxon>Bacteria</taxon>
        <taxon>Pseudomonadati</taxon>
        <taxon>Pseudomonadota</taxon>
        <taxon>Alphaproteobacteria</taxon>
        <taxon>Hyphomicrobiales</taxon>
        <taxon>Rhizobiaceae</taxon>
        <taxon>Peteryoungia</taxon>
    </lineage>
</organism>